<dbReference type="AlphaFoldDB" id="A0A8H7DTR8"/>
<keyword evidence="1" id="KW-0175">Coiled coil</keyword>
<organism evidence="3 4">
    <name type="scientific">Pleurotus ostreatus</name>
    <name type="common">Oyster mushroom</name>
    <name type="synonym">White-rot fungus</name>
    <dbReference type="NCBI Taxonomy" id="5322"/>
    <lineage>
        <taxon>Eukaryota</taxon>
        <taxon>Fungi</taxon>
        <taxon>Dikarya</taxon>
        <taxon>Basidiomycota</taxon>
        <taxon>Agaricomycotina</taxon>
        <taxon>Agaricomycetes</taxon>
        <taxon>Agaricomycetidae</taxon>
        <taxon>Agaricales</taxon>
        <taxon>Pleurotineae</taxon>
        <taxon>Pleurotaceae</taxon>
        <taxon>Pleurotus</taxon>
    </lineage>
</organism>
<evidence type="ECO:0000256" key="1">
    <source>
        <dbReference type="SAM" id="Coils"/>
    </source>
</evidence>
<dbReference type="EMBL" id="JACETU010000003">
    <property type="protein sequence ID" value="KAF7432789.1"/>
    <property type="molecule type" value="Genomic_DNA"/>
</dbReference>
<gene>
    <name evidence="3" type="ORF">PC9H_004732</name>
</gene>
<sequence>MASKTSSKRTVRDTKGSSGPSGGRVPTATKTIRSPVIPEGAPESRAQPIPAVSQPKKPTRSATTSRPDVSRGTVSTTSRVNQGGKPTTISSSGSSSNTRALGHASTAATSASQSRSVVQSRSKLLSNARGTTVTTTANPTTKAPSPVSANTAKAVPTRTAPTERLVSSASKQSHGDDKPASQASDPLQIAAQLYPWMYMTSTLEASMKDAEASAQAAFEAKERELAEQEAEISDRRNRFELERVLALYEELGKPEMLEVLPSILDSFATHGLKCEELAAKATQLAMSASGIGHLDYLAPMAAYNDLLGEIGTAHSQGTALHSSLSKLASQNHDRSSPGNAHDMCWDDPRLRMTAAFSAMSTVVQTRNANLATAKDLVNVLRQNARAQPSSFNVNYRPPLNAGPLLHVTIKW</sequence>
<dbReference type="RefSeq" id="XP_036632816.1">
    <property type="nucleotide sequence ID" value="XM_036774314.1"/>
</dbReference>
<evidence type="ECO:0000256" key="2">
    <source>
        <dbReference type="SAM" id="MobiDB-lite"/>
    </source>
</evidence>
<dbReference type="Proteomes" id="UP000623687">
    <property type="component" value="Unassembled WGS sequence"/>
</dbReference>
<proteinExistence type="predicted"/>
<evidence type="ECO:0000313" key="4">
    <source>
        <dbReference type="Proteomes" id="UP000623687"/>
    </source>
</evidence>
<feature type="compositionally biased region" description="Low complexity" evidence="2">
    <location>
        <begin position="131"/>
        <end position="141"/>
    </location>
</feature>
<evidence type="ECO:0000313" key="3">
    <source>
        <dbReference type="EMBL" id="KAF7432789.1"/>
    </source>
</evidence>
<dbReference type="GeneID" id="59374550"/>
<accession>A0A8H7DTR8</accession>
<dbReference type="VEuPathDB" id="FungiDB:PC9H_004732"/>
<reference evidence="3" key="1">
    <citation type="submission" date="2019-07" db="EMBL/GenBank/DDBJ databases">
        <authorList>
            <person name="Palmer J.M."/>
        </authorList>
    </citation>
    <scope>NUCLEOTIDE SEQUENCE</scope>
    <source>
        <strain evidence="3">PC9</strain>
    </source>
</reference>
<name>A0A8H7DTR8_PLEOS</name>
<comment type="caution">
    <text evidence="3">The sequence shown here is derived from an EMBL/GenBank/DDBJ whole genome shotgun (WGS) entry which is preliminary data.</text>
</comment>
<feature type="coiled-coil region" evidence="1">
    <location>
        <begin position="211"/>
        <end position="238"/>
    </location>
</feature>
<protein>
    <submittedName>
        <fullName evidence="3">Uncharacterized protein</fullName>
    </submittedName>
</protein>
<keyword evidence="4" id="KW-1185">Reference proteome</keyword>
<feature type="compositionally biased region" description="Polar residues" evidence="2">
    <location>
        <begin position="60"/>
        <end position="89"/>
    </location>
</feature>
<dbReference type="OrthoDB" id="2803656at2759"/>
<feature type="region of interest" description="Disordered" evidence="2">
    <location>
        <begin position="1"/>
        <end position="184"/>
    </location>
</feature>
<feature type="compositionally biased region" description="Low complexity" evidence="2">
    <location>
        <begin position="104"/>
        <end position="122"/>
    </location>
</feature>